<accession>A0A518CMS5</accession>
<sequence precursor="true">MRTAIVLAVLIACSLLFAEQKKVIEQLEGKVVGVTDGDTVRVLVNRQTIKVRLEGIDAPESGQSFGTKSKQALSKMIFNERVIVKKTGEDQYERTLGIIFLKNANINAKMVEDGWAWHYKKYNSDQSLSEAEIEAKKEHRGLWEDDNPIPPWEFRTRKRKAENQPTAPDAEYWLNTSSNVRHNQSCEYFKNTKSGRECSPDDGKACGICGG</sequence>
<dbReference type="GO" id="GO:0003676">
    <property type="term" value="F:nucleic acid binding"/>
    <property type="evidence" value="ECO:0007669"/>
    <property type="project" value="InterPro"/>
</dbReference>
<dbReference type="Proteomes" id="UP000317178">
    <property type="component" value="Chromosome"/>
</dbReference>
<dbReference type="SUPFAM" id="SSF50199">
    <property type="entry name" value="Staphylococcal nuclease"/>
    <property type="match status" value="1"/>
</dbReference>
<organism evidence="6 7">
    <name type="scientific">Polystyrenella longa</name>
    <dbReference type="NCBI Taxonomy" id="2528007"/>
    <lineage>
        <taxon>Bacteria</taxon>
        <taxon>Pseudomonadati</taxon>
        <taxon>Planctomycetota</taxon>
        <taxon>Planctomycetia</taxon>
        <taxon>Planctomycetales</taxon>
        <taxon>Planctomycetaceae</taxon>
        <taxon>Polystyrenella</taxon>
    </lineage>
</organism>
<evidence type="ECO:0000259" key="5">
    <source>
        <dbReference type="PROSITE" id="PS50830"/>
    </source>
</evidence>
<dbReference type="Gene3D" id="2.40.50.90">
    <property type="match status" value="1"/>
</dbReference>
<dbReference type="OrthoDB" id="9805504at2"/>
<dbReference type="InterPro" id="IPR002071">
    <property type="entry name" value="Thermonucl_AS"/>
</dbReference>
<evidence type="ECO:0000256" key="4">
    <source>
        <dbReference type="SAM" id="SignalP"/>
    </source>
</evidence>
<dbReference type="EMBL" id="CP036281">
    <property type="protein sequence ID" value="QDU80504.1"/>
    <property type="molecule type" value="Genomic_DNA"/>
</dbReference>
<keyword evidence="7" id="KW-1185">Reference proteome</keyword>
<dbReference type="PROSITE" id="PS50830">
    <property type="entry name" value="TNASE_3"/>
    <property type="match status" value="1"/>
</dbReference>
<feature type="chain" id="PRO_5022078761" evidence="4">
    <location>
        <begin position="19"/>
        <end position="211"/>
    </location>
</feature>
<dbReference type="InterPro" id="IPR016071">
    <property type="entry name" value="Staphylococal_nuclease_OB-fold"/>
</dbReference>
<dbReference type="PANTHER" id="PTHR12302">
    <property type="entry name" value="EBNA2 BINDING PROTEIN P100"/>
    <property type="match status" value="1"/>
</dbReference>
<evidence type="ECO:0000256" key="3">
    <source>
        <dbReference type="ARBA" id="ARBA00022801"/>
    </source>
</evidence>
<feature type="domain" description="TNase-like" evidence="5">
    <location>
        <begin position="25"/>
        <end position="145"/>
    </location>
</feature>
<protein>
    <submittedName>
        <fullName evidence="6">Thermonuclease</fullName>
        <ecNumber evidence="6">3.1.31.1</ecNumber>
    </submittedName>
</protein>
<dbReference type="RefSeq" id="WP_144995775.1">
    <property type="nucleotide sequence ID" value="NZ_CP036281.1"/>
</dbReference>
<dbReference type="EC" id="3.1.31.1" evidence="6"/>
<dbReference type="AlphaFoldDB" id="A0A518CMS5"/>
<gene>
    <name evidence="6" type="primary">nuc</name>
    <name evidence="6" type="ORF">Pla110_22340</name>
</gene>
<evidence type="ECO:0000313" key="6">
    <source>
        <dbReference type="EMBL" id="QDU80504.1"/>
    </source>
</evidence>
<dbReference type="InterPro" id="IPR035437">
    <property type="entry name" value="SNase_OB-fold_sf"/>
</dbReference>
<keyword evidence="4" id="KW-0732">Signal</keyword>
<evidence type="ECO:0000313" key="7">
    <source>
        <dbReference type="Proteomes" id="UP000317178"/>
    </source>
</evidence>
<evidence type="ECO:0000256" key="1">
    <source>
        <dbReference type="ARBA" id="ARBA00022722"/>
    </source>
</evidence>
<feature type="signal peptide" evidence="4">
    <location>
        <begin position="1"/>
        <end position="18"/>
    </location>
</feature>
<dbReference type="Pfam" id="PF00565">
    <property type="entry name" value="SNase"/>
    <property type="match status" value="1"/>
</dbReference>
<dbReference type="PROSITE" id="PS01123">
    <property type="entry name" value="TNASE_1"/>
    <property type="match status" value="1"/>
</dbReference>
<proteinExistence type="predicted"/>
<dbReference type="GO" id="GO:1990599">
    <property type="term" value="F:3' overhang single-stranded DNA endodeoxyribonuclease activity"/>
    <property type="evidence" value="ECO:0007669"/>
    <property type="project" value="UniProtKB-EC"/>
</dbReference>
<reference evidence="6 7" key="1">
    <citation type="submission" date="2019-02" db="EMBL/GenBank/DDBJ databases">
        <title>Deep-cultivation of Planctomycetes and their phenomic and genomic characterization uncovers novel biology.</title>
        <authorList>
            <person name="Wiegand S."/>
            <person name="Jogler M."/>
            <person name="Boedeker C."/>
            <person name="Pinto D."/>
            <person name="Vollmers J."/>
            <person name="Rivas-Marin E."/>
            <person name="Kohn T."/>
            <person name="Peeters S.H."/>
            <person name="Heuer A."/>
            <person name="Rast P."/>
            <person name="Oberbeckmann S."/>
            <person name="Bunk B."/>
            <person name="Jeske O."/>
            <person name="Meyerdierks A."/>
            <person name="Storesund J.E."/>
            <person name="Kallscheuer N."/>
            <person name="Luecker S."/>
            <person name="Lage O.M."/>
            <person name="Pohl T."/>
            <person name="Merkel B.J."/>
            <person name="Hornburger P."/>
            <person name="Mueller R.-W."/>
            <person name="Bruemmer F."/>
            <person name="Labrenz M."/>
            <person name="Spormann A.M."/>
            <person name="Op den Camp H."/>
            <person name="Overmann J."/>
            <person name="Amann R."/>
            <person name="Jetten M.S.M."/>
            <person name="Mascher T."/>
            <person name="Medema M.H."/>
            <person name="Devos D.P."/>
            <person name="Kaster A.-K."/>
            <person name="Ovreas L."/>
            <person name="Rohde M."/>
            <person name="Galperin M.Y."/>
            <person name="Jogler C."/>
        </authorList>
    </citation>
    <scope>NUCLEOTIDE SEQUENCE [LARGE SCALE GENOMIC DNA]</scope>
    <source>
        <strain evidence="6 7">Pla110</strain>
    </source>
</reference>
<dbReference type="KEGG" id="plon:Pla110_22340"/>
<dbReference type="SMART" id="SM00318">
    <property type="entry name" value="SNc"/>
    <property type="match status" value="1"/>
</dbReference>
<name>A0A518CMS5_9PLAN</name>
<keyword evidence="1" id="KW-0540">Nuclease</keyword>
<keyword evidence="2" id="KW-0255">Endonuclease</keyword>
<keyword evidence="3 6" id="KW-0378">Hydrolase</keyword>
<dbReference type="PANTHER" id="PTHR12302:SF3">
    <property type="entry name" value="SERINE_THREONINE-PROTEIN KINASE 31"/>
    <property type="match status" value="1"/>
</dbReference>
<evidence type="ECO:0000256" key="2">
    <source>
        <dbReference type="ARBA" id="ARBA00022759"/>
    </source>
</evidence>